<dbReference type="InterPro" id="IPR000644">
    <property type="entry name" value="CBS_dom"/>
</dbReference>
<gene>
    <name evidence="3" type="ORF">IOQ59_05850</name>
</gene>
<sequence length="602" mass="67624">MEKRLGSGSDEMVYLKRILNEDLLHPHFQPIVDLRRNEVVGYEALIRGPSGSDLEYPDALFRVAIEQGMQNELELACRRVTLQRYAELRPDAKLFLNISASLLSSTEHQTGFTEELLRELDIPTRDIVIEISEQHPFDHYGLTAAAVQHYRDMGFAIAIDDLGSGYSGLKLWSELRPEYVKIDKHFVSNIDQDPVKKEFVRSICNIAQTMRCNIIAEGIERSNELRALQQLGVMIGQGYLLGRPGVVPTFEPDTFLPDASYWEANAESPQDISDTAFSLLKSSPTLAPDDKIGFVSQLFRQNTELTTIPVLVGGKPIGVVLKSELLEMFSSQYGRALYEHKPVSKMLSQNVLVVESTTTLARVSQIVTDQDEFALKQDIIITQEGSYLGMGSVRDLLKRITELKIRNARYANPLTLLPGNVPINREIDLMLRQLIDFRVAYFDLNNFKPYNDCYGYSKGDQVIRLMGELLNRHASGNHNFVGHIGGDDFVVIYRGDGWQESCERIIKEFEDLVRSFYSPQDLQRKGIEALDRHGEPRFFPLLGLAIGVVHPDAGRCDSHNEVAELASQAKKEAKALPGSAIFVSRRRGGGDLPETLCEYAVG</sequence>
<dbReference type="GO" id="GO:0071111">
    <property type="term" value="F:cyclic-guanylate-specific phosphodiesterase activity"/>
    <property type="evidence" value="ECO:0007669"/>
    <property type="project" value="InterPro"/>
</dbReference>
<reference evidence="3" key="1">
    <citation type="submission" date="2020-10" db="EMBL/GenBank/DDBJ databases">
        <title>Bacterium isolated from coastal waters sediment.</title>
        <authorList>
            <person name="Chen R.-J."/>
            <person name="Lu D.-C."/>
            <person name="Zhu K.-L."/>
            <person name="Du Z.-J."/>
        </authorList>
    </citation>
    <scope>NUCLEOTIDE SEQUENCE</scope>
    <source>
        <strain evidence="3">N1Y112</strain>
    </source>
</reference>
<dbReference type="PANTHER" id="PTHR33121:SF76">
    <property type="entry name" value="SIGNALING PROTEIN"/>
    <property type="match status" value="1"/>
</dbReference>
<dbReference type="SUPFAM" id="SSF54631">
    <property type="entry name" value="CBS-domain pair"/>
    <property type="match status" value="1"/>
</dbReference>
<dbReference type="Gene3D" id="3.20.20.450">
    <property type="entry name" value="EAL domain"/>
    <property type="match status" value="1"/>
</dbReference>
<dbReference type="InterPro" id="IPR046342">
    <property type="entry name" value="CBS_dom_sf"/>
</dbReference>
<dbReference type="SUPFAM" id="SSF55073">
    <property type="entry name" value="Nucleotide cyclase"/>
    <property type="match status" value="1"/>
</dbReference>
<dbReference type="SMART" id="SM00267">
    <property type="entry name" value="GGDEF"/>
    <property type="match status" value="1"/>
</dbReference>
<comment type="caution">
    <text evidence="3">The sequence shown here is derived from an EMBL/GenBank/DDBJ whole genome shotgun (WGS) entry which is preliminary data.</text>
</comment>
<dbReference type="CDD" id="cd01948">
    <property type="entry name" value="EAL"/>
    <property type="match status" value="1"/>
</dbReference>
<keyword evidence="4" id="KW-1185">Reference proteome</keyword>
<dbReference type="NCBIfam" id="TIGR00254">
    <property type="entry name" value="GGDEF"/>
    <property type="match status" value="1"/>
</dbReference>
<dbReference type="AlphaFoldDB" id="A0A8J7K5C8"/>
<dbReference type="Proteomes" id="UP000640333">
    <property type="component" value="Unassembled WGS sequence"/>
</dbReference>
<dbReference type="RefSeq" id="WP_193952337.1">
    <property type="nucleotide sequence ID" value="NZ_JADEYS010000004.1"/>
</dbReference>
<dbReference type="InterPro" id="IPR001633">
    <property type="entry name" value="EAL_dom"/>
</dbReference>
<feature type="domain" description="GGDEF" evidence="2">
    <location>
        <begin position="435"/>
        <end position="586"/>
    </location>
</feature>
<dbReference type="EMBL" id="JADEYS010000004">
    <property type="protein sequence ID" value="MBE9396785.1"/>
    <property type="molecule type" value="Genomic_DNA"/>
</dbReference>
<proteinExistence type="predicted"/>
<protein>
    <submittedName>
        <fullName evidence="3">GGDEF domain-containing protein</fullName>
    </submittedName>
</protein>
<evidence type="ECO:0000313" key="3">
    <source>
        <dbReference type="EMBL" id="MBE9396785.1"/>
    </source>
</evidence>
<accession>A0A8J7K5C8</accession>
<dbReference type="InterPro" id="IPR035919">
    <property type="entry name" value="EAL_sf"/>
</dbReference>
<evidence type="ECO:0000313" key="4">
    <source>
        <dbReference type="Proteomes" id="UP000640333"/>
    </source>
</evidence>
<dbReference type="CDD" id="cd04598">
    <property type="entry name" value="CBS_pair_GGDEF_EAL"/>
    <property type="match status" value="1"/>
</dbReference>
<dbReference type="InterPro" id="IPR050706">
    <property type="entry name" value="Cyclic-di-GMP_PDE-like"/>
</dbReference>
<dbReference type="SUPFAM" id="SSF141868">
    <property type="entry name" value="EAL domain-like"/>
    <property type="match status" value="1"/>
</dbReference>
<dbReference type="PANTHER" id="PTHR33121">
    <property type="entry name" value="CYCLIC DI-GMP PHOSPHODIESTERASE PDEF"/>
    <property type="match status" value="1"/>
</dbReference>
<evidence type="ECO:0000259" key="2">
    <source>
        <dbReference type="PROSITE" id="PS50887"/>
    </source>
</evidence>
<dbReference type="Pfam" id="PF00571">
    <property type="entry name" value="CBS"/>
    <property type="match status" value="1"/>
</dbReference>
<dbReference type="InterPro" id="IPR029787">
    <property type="entry name" value="Nucleotide_cyclase"/>
</dbReference>
<dbReference type="Gene3D" id="3.10.580.10">
    <property type="entry name" value="CBS-domain"/>
    <property type="match status" value="1"/>
</dbReference>
<evidence type="ECO:0000259" key="1">
    <source>
        <dbReference type="PROSITE" id="PS50883"/>
    </source>
</evidence>
<feature type="domain" description="EAL" evidence="1">
    <location>
        <begin position="8"/>
        <end position="258"/>
    </location>
</feature>
<dbReference type="CDD" id="cd01949">
    <property type="entry name" value="GGDEF"/>
    <property type="match status" value="1"/>
</dbReference>
<dbReference type="Gene3D" id="3.30.70.270">
    <property type="match status" value="1"/>
</dbReference>
<dbReference type="SMART" id="SM00052">
    <property type="entry name" value="EAL"/>
    <property type="match status" value="1"/>
</dbReference>
<dbReference type="Pfam" id="PF00990">
    <property type="entry name" value="GGDEF"/>
    <property type="match status" value="1"/>
</dbReference>
<dbReference type="PROSITE" id="PS50887">
    <property type="entry name" value="GGDEF"/>
    <property type="match status" value="1"/>
</dbReference>
<dbReference type="PROSITE" id="PS50883">
    <property type="entry name" value="EAL"/>
    <property type="match status" value="1"/>
</dbReference>
<dbReference type="InterPro" id="IPR000160">
    <property type="entry name" value="GGDEF_dom"/>
</dbReference>
<dbReference type="Pfam" id="PF00563">
    <property type="entry name" value="EAL"/>
    <property type="match status" value="1"/>
</dbReference>
<name>A0A8J7K5C8_9GAMM</name>
<dbReference type="InterPro" id="IPR043128">
    <property type="entry name" value="Rev_trsase/Diguanyl_cyclase"/>
</dbReference>
<organism evidence="3 4">
    <name type="scientific">Pontibacterium sinense</name>
    <dbReference type="NCBI Taxonomy" id="2781979"/>
    <lineage>
        <taxon>Bacteria</taxon>
        <taxon>Pseudomonadati</taxon>
        <taxon>Pseudomonadota</taxon>
        <taxon>Gammaproteobacteria</taxon>
        <taxon>Oceanospirillales</taxon>
        <taxon>Oceanospirillaceae</taxon>
        <taxon>Pontibacterium</taxon>
    </lineage>
</organism>